<evidence type="ECO:0000259" key="1">
    <source>
        <dbReference type="PROSITE" id="PS51340"/>
    </source>
</evidence>
<sequence>MTAPAITAGSTGRIDAVCVVHQLVDDPGSVGTTAIDKRPATGPVRVGALGLYADVQADRAHHGGPDQAVYLYDAAEAEHWAGELDRAVPAGSFGENLRTSGLPIDDLEIGARLRAGGALLEVTAPRTPCATFARWVGADDFRARFHARGRTGVYCRVVEAGEVRAGDALEVASTPGHGMSVAVVYAAQRDADVARALRDWSRESGVALHREIVARSARLLKNEA</sequence>
<reference evidence="2" key="1">
    <citation type="submission" date="2022-10" db="EMBL/GenBank/DDBJ databases">
        <title>Whole-Genome Sequencing of Brachybacterium huguangmaarense BRM-3, Isolated from Betula schmidtii.</title>
        <authorList>
            <person name="Haam D."/>
        </authorList>
    </citation>
    <scope>NUCLEOTIDE SEQUENCE</scope>
    <source>
        <strain evidence="2">BRM-3</strain>
    </source>
</reference>
<dbReference type="PROSITE" id="PS51340">
    <property type="entry name" value="MOSC"/>
    <property type="match status" value="1"/>
</dbReference>
<gene>
    <name evidence="2" type="ORF">BRM3_11105</name>
</gene>
<keyword evidence="3" id="KW-1185">Reference proteome</keyword>
<evidence type="ECO:0000313" key="3">
    <source>
        <dbReference type="Proteomes" id="UP001164305"/>
    </source>
</evidence>
<dbReference type="Proteomes" id="UP001164305">
    <property type="component" value="Chromosome"/>
</dbReference>
<accession>A0ABY6FYZ3</accession>
<evidence type="ECO:0000313" key="2">
    <source>
        <dbReference type="EMBL" id="UYG16162.1"/>
    </source>
</evidence>
<dbReference type="EMBL" id="CP107020">
    <property type="protein sequence ID" value="UYG16162.1"/>
    <property type="molecule type" value="Genomic_DNA"/>
</dbReference>
<name>A0ABY6FYZ3_9MICO</name>
<organism evidence="2 3">
    <name type="scientific">Brachybacterium huguangmaarense</name>
    <dbReference type="NCBI Taxonomy" id="1652028"/>
    <lineage>
        <taxon>Bacteria</taxon>
        <taxon>Bacillati</taxon>
        <taxon>Actinomycetota</taxon>
        <taxon>Actinomycetes</taxon>
        <taxon>Micrococcales</taxon>
        <taxon>Dermabacteraceae</taxon>
        <taxon>Brachybacterium</taxon>
    </lineage>
</organism>
<dbReference type="Gene3D" id="2.40.33.20">
    <property type="entry name" value="PK beta-barrel domain-like"/>
    <property type="match status" value="1"/>
</dbReference>
<protein>
    <submittedName>
        <fullName evidence="2">MOSC domain-containing protein</fullName>
    </submittedName>
</protein>
<dbReference type="InterPro" id="IPR052353">
    <property type="entry name" value="Benzoxazolinone_Detox_Enz"/>
</dbReference>
<dbReference type="InterPro" id="IPR005302">
    <property type="entry name" value="MoCF_Sase_C"/>
</dbReference>
<feature type="domain" description="MOSC" evidence="1">
    <location>
        <begin position="38"/>
        <end position="172"/>
    </location>
</feature>
<dbReference type="InterPro" id="IPR011037">
    <property type="entry name" value="Pyrv_Knase-like_insert_dom_sf"/>
</dbReference>
<dbReference type="PANTHER" id="PTHR30212:SF2">
    <property type="entry name" value="PROTEIN YIIM"/>
    <property type="match status" value="1"/>
</dbReference>
<dbReference type="PANTHER" id="PTHR30212">
    <property type="entry name" value="PROTEIN YIIM"/>
    <property type="match status" value="1"/>
</dbReference>
<dbReference type="SUPFAM" id="SSF50800">
    <property type="entry name" value="PK beta-barrel domain-like"/>
    <property type="match status" value="1"/>
</dbReference>
<proteinExistence type="predicted"/>
<dbReference type="RefSeq" id="WP_263593375.1">
    <property type="nucleotide sequence ID" value="NZ_CP107020.1"/>
</dbReference>
<dbReference type="Pfam" id="PF03473">
    <property type="entry name" value="MOSC"/>
    <property type="match status" value="1"/>
</dbReference>